<gene>
    <name evidence="3" type="ORF">EAH80_29390</name>
</gene>
<dbReference type="RefSeq" id="WP_140699537.1">
    <property type="nucleotide sequence ID" value="NZ_RCZG01000023.1"/>
</dbReference>
<dbReference type="OrthoDB" id="9811665at2"/>
<dbReference type="AlphaFoldDB" id="A0A502DM98"/>
<dbReference type="Pfam" id="PF13250">
    <property type="entry name" value="SNIPE"/>
    <property type="match status" value="1"/>
</dbReference>
<dbReference type="Pfam" id="PF13455">
    <property type="entry name" value="MUG113"/>
    <property type="match status" value="1"/>
</dbReference>
<reference evidence="3 4" key="1">
    <citation type="journal article" date="2019" name="Environ. Microbiol.">
        <title>Species interactions and distinct microbial communities in high Arctic permafrost affected cryosols are associated with the CH4 and CO2 gas fluxes.</title>
        <authorList>
            <person name="Altshuler I."/>
            <person name="Hamel J."/>
            <person name="Turney S."/>
            <person name="Magnuson E."/>
            <person name="Levesque R."/>
            <person name="Greer C."/>
            <person name="Whyte L.G."/>
        </authorList>
    </citation>
    <scope>NUCLEOTIDE SEQUENCE [LARGE SCALE GENOMIC DNA]</scope>
    <source>
        <strain evidence="3 4">S5.20</strain>
    </source>
</reference>
<organism evidence="3 4">
    <name type="scientific">Mycolicibacterium hodleri</name>
    <dbReference type="NCBI Taxonomy" id="49897"/>
    <lineage>
        <taxon>Bacteria</taxon>
        <taxon>Bacillati</taxon>
        <taxon>Actinomycetota</taxon>
        <taxon>Actinomycetes</taxon>
        <taxon>Mycobacteriales</taxon>
        <taxon>Mycobacteriaceae</taxon>
        <taxon>Mycolicibacterium</taxon>
    </lineage>
</organism>
<dbReference type="EMBL" id="RCZG01000023">
    <property type="protein sequence ID" value="TPG26184.1"/>
    <property type="molecule type" value="Genomic_DNA"/>
</dbReference>
<accession>A0A502DM98</accession>
<protein>
    <submittedName>
        <fullName evidence="3">DUF4041 domain-containing protein</fullName>
    </submittedName>
</protein>
<evidence type="ECO:0000259" key="2">
    <source>
        <dbReference type="SMART" id="SM00974"/>
    </source>
</evidence>
<proteinExistence type="predicted"/>
<evidence type="ECO:0000313" key="4">
    <source>
        <dbReference type="Proteomes" id="UP000320095"/>
    </source>
</evidence>
<dbReference type="InterPro" id="IPR018306">
    <property type="entry name" value="Phage_T5_Orf172_DNA-bd"/>
</dbReference>
<feature type="coiled-coil region" evidence="1">
    <location>
        <begin position="12"/>
        <end position="39"/>
    </location>
</feature>
<dbReference type="Proteomes" id="UP000320095">
    <property type="component" value="Unassembled WGS sequence"/>
</dbReference>
<feature type="coiled-coil region" evidence="1">
    <location>
        <begin position="168"/>
        <end position="212"/>
    </location>
</feature>
<keyword evidence="4" id="KW-1185">Reference proteome</keyword>
<comment type="caution">
    <text evidence="3">The sequence shown here is derived from an EMBL/GenBank/DDBJ whole genome shotgun (WGS) entry which is preliminary data.</text>
</comment>
<sequence>MTHWQSDSSPEIAALIQENRQLREQYDDARVQIEMLERGVEALHDVGIYNYRHPLESAVAYQDALESINSQKRLFISENRAIEASTRFTFDNSLAKGRKMTADLAKLMLRAYNAEAENCVRYVKAGNLAAAEKRLNGAAASIARFAAMMEMQINPEYHALRVRELELAADYQMKVQEEREAAREERARLREEQQAEKELRAERERLDKERAHYAAVLAALTGDGRDDERHDLSARLAEIDRRIADNDYRAANIRAGYVYVISNVGSFGPGIVKIGMTRRLDPMDRVRELGDASVPFGFDVHALFFSDDAVGVEAELHRRFARGRVNRVNLRREYFYTTPSAVKSELADIAGNLLEFKESAEAEQYRASELIRSDEEVAGQHAL</sequence>
<name>A0A502DM98_9MYCO</name>
<dbReference type="SMART" id="SM00974">
    <property type="entry name" value="T5orf172"/>
    <property type="match status" value="1"/>
</dbReference>
<evidence type="ECO:0000256" key="1">
    <source>
        <dbReference type="SAM" id="Coils"/>
    </source>
</evidence>
<keyword evidence="1" id="KW-0175">Coiled coil</keyword>
<feature type="domain" description="Bacteriophage T5 Orf172 DNA-binding" evidence="2">
    <location>
        <begin position="266"/>
        <end position="349"/>
    </location>
</feature>
<dbReference type="InterPro" id="IPR025280">
    <property type="entry name" value="SNIPE"/>
</dbReference>
<evidence type="ECO:0000313" key="3">
    <source>
        <dbReference type="EMBL" id="TPG26184.1"/>
    </source>
</evidence>